<keyword evidence="3" id="KW-1185">Reference proteome</keyword>
<proteinExistence type="predicted"/>
<evidence type="ECO:0000313" key="2">
    <source>
        <dbReference type="EMBL" id="MBB5514420.1"/>
    </source>
</evidence>
<comment type="caution">
    <text evidence="2">The sequence shown here is derived from an EMBL/GenBank/DDBJ whole genome shotgun (WGS) entry which is preliminary data.</text>
</comment>
<dbReference type="RefSeq" id="WP_184007959.1">
    <property type="nucleotide sequence ID" value="NZ_JACIJS010000001.1"/>
</dbReference>
<dbReference type="EMBL" id="JACIJS010000001">
    <property type="protein sequence ID" value="MBB5514420.1"/>
    <property type="molecule type" value="Genomic_DNA"/>
</dbReference>
<keyword evidence="1" id="KW-1133">Transmembrane helix</keyword>
<evidence type="ECO:0000256" key="1">
    <source>
        <dbReference type="SAM" id="Phobius"/>
    </source>
</evidence>
<protein>
    <submittedName>
        <fullName evidence="2">Uncharacterized protein</fullName>
    </submittedName>
</protein>
<keyword evidence="1" id="KW-0472">Membrane</keyword>
<accession>A0A840WT94</accession>
<feature type="transmembrane region" description="Helical" evidence="1">
    <location>
        <begin position="62"/>
        <end position="83"/>
    </location>
</feature>
<gene>
    <name evidence="2" type="ORF">FHS89_000418</name>
</gene>
<organism evidence="2 3">
    <name type="scientific">Rubricella aquisinus</name>
    <dbReference type="NCBI Taxonomy" id="2028108"/>
    <lineage>
        <taxon>Bacteria</taxon>
        <taxon>Pseudomonadati</taxon>
        <taxon>Pseudomonadota</taxon>
        <taxon>Alphaproteobacteria</taxon>
        <taxon>Rhodobacterales</taxon>
        <taxon>Paracoccaceae</taxon>
        <taxon>Rubricella</taxon>
    </lineage>
</organism>
<dbReference type="Proteomes" id="UP000553766">
    <property type="component" value="Unassembled WGS sequence"/>
</dbReference>
<keyword evidence="1" id="KW-0812">Transmembrane</keyword>
<dbReference type="AlphaFoldDB" id="A0A840WT94"/>
<sequence length="154" mass="17141">MITLWTDGKPVTRRRCTLPPQTLLEGWGDRDARFYSESLLLALGLIVFNLIALMSGVHSGGFGMLVLTFGLPALGIAIAAYLLPPRHFLITTEGVETDKGRMSFRDLDRIDVFLTTLTLHGRSGYTLTVPYVRAPALLREVIFKAQEAAPRRIR</sequence>
<evidence type="ECO:0000313" key="3">
    <source>
        <dbReference type="Proteomes" id="UP000553766"/>
    </source>
</evidence>
<name>A0A840WT94_9RHOB</name>
<feature type="transmembrane region" description="Helical" evidence="1">
    <location>
        <begin position="39"/>
        <end position="56"/>
    </location>
</feature>
<reference evidence="2 3" key="1">
    <citation type="submission" date="2020-08" db="EMBL/GenBank/DDBJ databases">
        <title>Genomic Encyclopedia of Type Strains, Phase IV (KMG-IV): sequencing the most valuable type-strain genomes for metagenomic binning, comparative biology and taxonomic classification.</title>
        <authorList>
            <person name="Goeker M."/>
        </authorList>
    </citation>
    <scope>NUCLEOTIDE SEQUENCE [LARGE SCALE GENOMIC DNA]</scope>
    <source>
        <strain evidence="2 3">DSM 103377</strain>
    </source>
</reference>